<evidence type="ECO:0000256" key="4">
    <source>
        <dbReference type="ARBA" id="ARBA00022519"/>
    </source>
</evidence>
<evidence type="ECO:0000256" key="2">
    <source>
        <dbReference type="ARBA" id="ARBA00022475"/>
    </source>
</evidence>
<sequence>MKARKPQRGFTLVELMVSVTLGLLILSAMLAFFSSNLRANSTTLELSRLNQELQTVMNMMARDIRRAGYRGDALENRDIGDRSFMFIPAEETADGTGWVHRHLSGLSGTDANGGPYQCIVLMADLDNDGTVTPSEDISGYRLSGTLVNVGRWSSVDPTCDNGIWEALTSNDLEITQLDFLLDPALELGTSRLIQSVEVVLTGNVASRPELSLTLRQRVRLRNNIY</sequence>
<dbReference type="Proteomes" id="UP001501600">
    <property type="component" value="Unassembled WGS sequence"/>
</dbReference>
<dbReference type="PANTHER" id="PTHR39583">
    <property type="entry name" value="TYPE II SECRETION SYSTEM PROTEIN J-RELATED"/>
    <property type="match status" value="1"/>
</dbReference>
<evidence type="ECO:0000256" key="7">
    <source>
        <dbReference type="ARBA" id="ARBA00023136"/>
    </source>
</evidence>
<keyword evidence="6 8" id="KW-1133">Transmembrane helix</keyword>
<comment type="caution">
    <text evidence="9">The sequence shown here is derived from an EMBL/GenBank/DDBJ whole genome shotgun (WGS) entry which is preliminary data.</text>
</comment>
<keyword evidence="2" id="KW-1003">Cell membrane</keyword>
<dbReference type="Pfam" id="PF07963">
    <property type="entry name" value="N_methyl"/>
    <property type="match status" value="1"/>
</dbReference>
<reference evidence="10" key="1">
    <citation type="journal article" date="2019" name="Int. J. Syst. Evol. Microbiol.">
        <title>The Global Catalogue of Microorganisms (GCM) 10K type strain sequencing project: providing services to taxonomists for standard genome sequencing and annotation.</title>
        <authorList>
            <consortium name="The Broad Institute Genomics Platform"/>
            <consortium name="The Broad Institute Genome Sequencing Center for Infectious Disease"/>
            <person name="Wu L."/>
            <person name="Ma J."/>
        </authorList>
    </citation>
    <scope>NUCLEOTIDE SEQUENCE [LARGE SCALE GENOMIC DNA]</scope>
    <source>
        <strain evidence="10">JCM 18720</strain>
    </source>
</reference>
<dbReference type="InterPro" id="IPR016419">
    <property type="entry name" value="Prepilin_Pept-dep_B_prd"/>
</dbReference>
<keyword evidence="5 8" id="KW-0812">Transmembrane</keyword>
<evidence type="ECO:0000256" key="6">
    <source>
        <dbReference type="ARBA" id="ARBA00022989"/>
    </source>
</evidence>
<keyword evidence="4" id="KW-0997">Cell inner membrane</keyword>
<evidence type="ECO:0000313" key="9">
    <source>
        <dbReference type="EMBL" id="GAA5194011.1"/>
    </source>
</evidence>
<evidence type="ECO:0000256" key="1">
    <source>
        <dbReference type="ARBA" id="ARBA00004377"/>
    </source>
</evidence>
<keyword evidence="3" id="KW-0488">Methylation</keyword>
<evidence type="ECO:0000313" key="10">
    <source>
        <dbReference type="Proteomes" id="UP001501600"/>
    </source>
</evidence>
<dbReference type="SUPFAM" id="SSF54523">
    <property type="entry name" value="Pili subunits"/>
    <property type="match status" value="1"/>
</dbReference>
<dbReference type="PANTHER" id="PTHR39583:SF2">
    <property type="entry name" value="TYPE II SECRETION SYSTEM PROTEIN J"/>
    <property type="match status" value="1"/>
</dbReference>
<dbReference type="InterPro" id="IPR045584">
    <property type="entry name" value="Pilin-like"/>
</dbReference>
<evidence type="ECO:0000256" key="5">
    <source>
        <dbReference type="ARBA" id="ARBA00022692"/>
    </source>
</evidence>
<organism evidence="9 10">
    <name type="scientific">Ferrimonas gelatinilytica</name>
    <dbReference type="NCBI Taxonomy" id="1255257"/>
    <lineage>
        <taxon>Bacteria</taxon>
        <taxon>Pseudomonadati</taxon>
        <taxon>Pseudomonadota</taxon>
        <taxon>Gammaproteobacteria</taxon>
        <taxon>Alteromonadales</taxon>
        <taxon>Ferrimonadaceae</taxon>
        <taxon>Ferrimonas</taxon>
    </lineage>
</organism>
<dbReference type="EMBL" id="BAABLF010000028">
    <property type="protein sequence ID" value="GAA5194011.1"/>
    <property type="molecule type" value="Genomic_DNA"/>
</dbReference>
<keyword evidence="7 8" id="KW-0472">Membrane</keyword>
<proteinExistence type="predicted"/>
<dbReference type="RefSeq" id="WP_345317604.1">
    <property type="nucleotide sequence ID" value="NZ_BAABLF010000028.1"/>
</dbReference>
<feature type="transmembrane region" description="Helical" evidence="8">
    <location>
        <begin position="12"/>
        <end position="33"/>
    </location>
</feature>
<accession>A0ABP9SC44</accession>
<dbReference type="NCBIfam" id="TIGR02532">
    <property type="entry name" value="IV_pilin_GFxxxE"/>
    <property type="match status" value="1"/>
</dbReference>
<dbReference type="InterPro" id="IPR051621">
    <property type="entry name" value="T2SS_protein_J"/>
</dbReference>
<keyword evidence="10" id="KW-1185">Reference proteome</keyword>
<gene>
    <name evidence="9" type="ORF">GCM10025772_26030</name>
</gene>
<dbReference type="InterPro" id="IPR012902">
    <property type="entry name" value="N_methyl_site"/>
</dbReference>
<comment type="subcellular location">
    <subcellularLocation>
        <location evidence="1">Cell inner membrane</location>
        <topology evidence="1">Single-pass membrane protein</topology>
    </subcellularLocation>
</comment>
<evidence type="ECO:0000256" key="8">
    <source>
        <dbReference type="SAM" id="Phobius"/>
    </source>
</evidence>
<dbReference type="PIRSF" id="PIRSF004525">
    <property type="entry name" value="Pilin_peptidase-dep_B_prd"/>
    <property type="match status" value="1"/>
</dbReference>
<protein>
    <submittedName>
        <fullName evidence="9">Type IV pilin</fullName>
    </submittedName>
</protein>
<dbReference type="PROSITE" id="PS00409">
    <property type="entry name" value="PROKAR_NTER_METHYL"/>
    <property type="match status" value="1"/>
</dbReference>
<evidence type="ECO:0000256" key="3">
    <source>
        <dbReference type="ARBA" id="ARBA00022481"/>
    </source>
</evidence>
<name>A0ABP9SC44_9GAMM</name>